<accession>A0A066XEP8</accession>
<evidence type="ECO:0000259" key="3">
    <source>
        <dbReference type="Pfam" id="PF24564"/>
    </source>
</evidence>
<reference evidence="5" key="1">
    <citation type="journal article" date="2014" name="Genome Announc.">
        <title>Draft genome sequence of Colletotrichum sublineola, a destructive pathogen of cultivated sorghum.</title>
        <authorList>
            <person name="Baroncelli R."/>
            <person name="Sanz-Martin J.M."/>
            <person name="Rech G.E."/>
            <person name="Sukno S.A."/>
            <person name="Thon M.R."/>
        </authorList>
    </citation>
    <scope>NUCLEOTIDE SEQUENCE [LARGE SCALE GENOMIC DNA]</scope>
    <source>
        <strain evidence="5">TX430BB</strain>
    </source>
</reference>
<comment type="caution">
    <text evidence="4">The sequence shown here is derived from an EMBL/GenBank/DDBJ whole genome shotgun (WGS) entry which is preliminary data.</text>
</comment>
<dbReference type="Proteomes" id="UP000027238">
    <property type="component" value="Unassembled WGS sequence"/>
</dbReference>
<keyword evidence="5" id="KW-1185">Reference proteome</keyword>
<proteinExistence type="predicted"/>
<organism evidence="4 5">
    <name type="scientific">Colletotrichum sublineola</name>
    <name type="common">Sorghum anthracnose fungus</name>
    <dbReference type="NCBI Taxonomy" id="1173701"/>
    <lineage>
        <taxon>Eukaryota</taxon>
        <taxon>Fungi</taxon>
        <taxon>Dikarya</taxon>
        <taxon>Ascomycota</taxon>
        <taxon>Pezizomycotina</taxon>
        <taxon>Sordariomycetes</taxon>
        <taxon>Hypocreomycetidae</taxon>
        <taxon>Glomerellales</taxon>
        <taxon>Glomerellaceae</taxon>
        <taxon>Colletotrichum</taxon>
        <taxon>Colletotrichum graminicola species complex</taxon>
    </lineage>
</organism>
<protein>
    <submittedName>
        <fullName evidence="4">Putative tat pathway signal sequence</fullName>
    </submittedName>
</protein>
<dbReference type="EMBL" id="JMSE01000813">
    <property type="protein sequence ID" value="KDN67422.1"/>
    <property type="molecule type" value="Genomic_DNA"/>
</dbReference>
<dbReference type="SUPFAM" id="SSF52540">
    <property type="entry name" value="P-loop containing nucleoside triphosphate hydrolases"/>
    <property type="match status" value="2"/>
</dbReference>
<dbReference type="Pfam" id="PF00350">
    <property type="entry name" value="Dynamin_N"/>
    <property type="match status" value="1"/>
</dbReference>
<evidence type="ECO:0000313" key="4">
    <source>
        <dbReference type="EMBL" id="KDN67422.1"/>
    </source>
</evidence>
<sequence length="963" mass="107205">MKKEPYDDPESSPQVILETTKATQVETCFEAIRELHYVDDIVVLERAVKAGMELARELAPLVFQLASMDKLSTARKDDSLRWKKSIEKIISLGEPTRTTIGVVGATGAGKSSLVNALLAEEKLLLTSCSRACTAWVTEVSYNYSDDERETYRAEIEFVTANEWQREMGPWLQSMKDEIAAGSSEYSSPNTEAGILLARLAAVYPGLTAETIAASDSNILMENTEVQKILGTTIRLSDVSAKGLSHQMQSYMGRQLEAKDGNGMNPWPLIKVVRIFTKAAALSTGAVIVDLPGAHDANAARAAVSTNHMKECSGIWIVAPIVRAVDDKSAKDLLGESFRQQLILDNKYSAISFICSKTDDINVDEVADELDLTADIRQDLSKIVSLTDEIPALEEELKALKEQKQKDADTLEECRDQLDDIATAASRIQEGQLFDAAMITLDNRKRTRDNSNVVGSAFDIGVHNSPLTKEQLEEHIHALRSQAQDLRHRVRKTTEATREHEERLKSKVQEKKALQESIKEACIKKRNLTSTKSIKQDFADGFKELEKESASDDNDVFFDRPPVDYEKIKANLPVFCISSRTYQKLNGTMRNEEISTSGFKDADDTGIPDLQAHAQKLTESDRNARCRQILTKLHSLLMSISCWSAGNDVERAGFDAKRVEEHLKAEAKLLRTNWAIGRETFCQGFHDILQNFVYGKENALICKAETDAPRLAARWFKTKNEGGLTLQTLKAICRKNGVHDARGRPTIILHHQLAQPIQSGMRRDWEDAFERALPGILQEFVGGLTNHQDKFHCAIEKRYQSNGSMAMSLDFLNNINGVSKGKPAALMWRVNSVINKGKNEASRALLPPISDAMDPIYSECIQVQGRGSKAAMETLIKQHIADIKRTVFRASVGVMHGHLRELERLVANRLEIRLNEMSDSILQDYSNALLSGSQKAELTAEEVKLKGALAIVLNSAEARFRFAS</sequence>
<dbReference type="InterPro" id="IPR056024">
    <property type="entry name" value="DUF7605"/>
</dbReference>
<feature type="coiled-coil region" evidence="1">
    <location>
        <begin position="382"/>
        <end position="416"/>
    </location>
</feature>
<dbReference type="PANTHER" id="PTHR36681:SF3">
    <property type="entry name" value="NUCLEAR GTPASE, GERMINAL CENTER-ASSOCIATED, TANDEM DUPLICATE 3"/>
    <property type="match status" value="1"/>
</dbReference>
<dbReference type="InterPro" id="IPR045063">
    <property type="entry name" value="Dynamin_N"/>
</dbReference>
<evidence type="ECO:0000313" key="5">
    <source>
        <dbReference type="Proteomes" id="UP000027238"/>
    </source>
</evidence>
<feature type="coiled-coil region" evidence="1">
    <location>
        <begin position="468"/>
        <end position="516"/>
    </location>
</feature>
<gene>
    <name evidence="4" type="ORF">CSUB01_11307</name>
</gene>
<keyword evidence="1" id="KW-0175">Coiled coil</keyword>
<dbReference type="OMA" id="MENTEVQ"/>
<dbReference type="Pfam" id="PF24564">
    <property type="entry name" value="DUF7605"/>
    <property type="match status" value="1"/>
</dbReference>
<dbReference type="PANTHER" id="PTHR36681">
    <property type="entry name" value="NUCLEAR GTPASE, GERMINAL CENTER-ASSOCIATED, TANDEM DUPLICATE 3"/>
    <property type="match status" value="1"/>
</dbReference>
<dbReference type="Gene3D" id="3.40.50.300">
    <property type="entry name" value="P-loop containing nucleotide triphosphate hydrolases"/>
    <property type="match status" value="1"/>
</dbReference>
<dbReference type="HOGENOM" id="CLU_005249_4_1_1"/>
<name>A0A066XEP8_COLSU</name>
<feature type="domain" description="Dynamin N-terminal" evidence="2">
    <location>
        <begin position="100"/>
        <end position="332"/>
    </location>
</feature>
<dbReference type="STRING" id="1173701.A0A066XEP8"/>
<dbReference type="InterPro" id="IPR027417">
    <property type="entry name" value="P-loop_NTPase"/>
</dbReference>
<dbReference type="OrthoDB" id="3598281at2759"/>
<evidence type="ECO:0000256" key="1">
    <source>
        <dbReference type="SAM" id="Coils"/>
    </source>
</evidence>
<dbReference type="AlphaFoldDB" id="A0A066XEP8"/>
<evidence type="ECO:0000259" key="2">
    <source>
        <dbReference type="Pfam" id="PF00350"/>
    </source>
</evidence>
<feature type="domain" description="DUF7605" evidence="3">
    <location>
        <begin position="723"/>
        <end position="881"/>
    </location>
</feature>
<dbReference type="eggNOG" id="ENOG502QU12">
    <property type="taxonomic scope" value="Eukaryota"/>
</dbReference>